<evidence type="ECO:0000256" key="1">
    <source>
        <dbReference type="ARBA" id="ARBA00022679"/>
    </source>
</evidence>
<sequence>MKPLEGLVVVAVEQAVAAPLCSLRLAQAGARVIKVERAEGDLARGYDDAAGGDSSYFAWLNQGKESVVLDFKTPEGAALLRAMLARADVFIQNFAPGALDRAGFSYEELAELNPRLVRCDISGYGSGPETAQKRGYDLLVQAESGLIAVSGSPGAPGRIGVSVCDIGAGMTAHAAVLEALLARGITGRGAHLEVSLFGVAAEWMTVPFVHAEYGKGAPRPAGLKHPSIAPYGAFPTADGREILIAVQNEREWQRLCSDVLGDAGLAGREAYASNIARVENREALDQEIAAITSRMESDRFCGLLDAARIAYGRLNGAADLSDHAAFRTVIVRNSGGSEISLPAPPAVDLADIPRTGGPVPKVGQQTEAIRREFGA</sequence>
<name>A0A1U7DIE7_9RHOB</name>
<evidence type="ECO:0000313" key="2">
    <source>
        <dbReference type="EMBL" id="APX89764.1"/>
    </source>
</evidence>
<dbReference type="Proteomes" id="UP000187266">
    <property type="component" value="Chromosome"/>
</dbReference>
<keyword evidence="1" id="KW-0808">Transferase</keyword>
<gene>
    <name evidence="2" type="ORF">BV394_08580</name>
</gene>
<dbReference type="OrthoDB" id="7208981at2"/>
<dbReference type="InterPro" id="IPR050483">
    <property type="entry name" value="CoA-transferase_III_domain"/>
</dbReference>
<dbReference type="STRING" id="1267768.BV394_08580"/>
<dbReference type="GO" id="GO:0008410">
    <property type="term" value="F:CoA-transferase activity"/>
    <property type="evidence" value="ECO:0007669"/>
    <property type="project" value="TreeGrafter"/>
</dbReference>
<keyword evidence="3" id="KW-1185">Reference proteome</keyword>
<dbReference type="InterPro" id="IPR023606">
    <property type="entry name" value="CoA-Trfase_III_dom_1_sf"/>
</dbReference>
<dbReference type="RefSeq" id="WP_076979786.1">
    <property type="nucleotide sequence ID" value="NZ_CP019124.1"/>
</dbReference>
<dbReference type="Pfam" id="PF02515">
    <property type="entry name" value="CoA_transf_3"/>
    <property type="match status" value="1"/>
</dbReference>
<accession>A0A1U7DIE7</accession>
<dbReference type="PANTHER" id="PTHR48207">
    <property type="entry name" value="SUCCINATE--HYDROXYMETHYLGLUTARATE COA-TRANSFERASE"/>
    <property type="match status" value="1"/>
</dbReference>
<accession>A0A2M9DCM9</accession>
<dbReference type="Gene3D" id="3.40.50.10540">
    <property type="entry name" value="Crotonobetainyl-coa:carnitine coa-transferase, domain 1"/>
    <property type="match status" value="1"/>
</dbReference>
<dbReference type="InterPro" id="IPR003673">
    <property type="entry name" value="CoA-Trfase_fam_III"/>
</dbReference>
<dbReference type="PANTHER" id="PTHR48207:SF3">
    <property type="entry name" value="SUCCINATE--HYDROXYMETHYLGLUTARATE COA-TRANSFERASE"/>
    <property type="match status" value="1"/>
</dbReference>
<evidence type="ECO:0000313" key="3">
    <source>
        <dbReference type="Proteomes" id="UP000187266"/>
    </source>
</evidence>
<protein>
    <submittedName>
        <fullName evidence="2">Carnitine dehydratase</fullName>
    </submittedName>
</protein>
<dbReference type="InterPro" id="IPR044855">
    <property type="entry name" value="CoA-Trfase_III_dom3_sf"/>
</dbReference>
<dbReference type="AlphaFoldDB" id="A0A1U7DIE7"/>
<reference evidence="2 3" key="1">
    <citation type="submission" date="2017-01" db="EMBL/GenBank/DDBJ databases">
        <title>Genomic analysis of Xuhuaishuia manganoxidans DY6-4.</title>
        <authorList>
            <person name="Wang X."/>
        </authorList>
    </citation>
    <scope>NUCLEOTIDE SEQUENCE [LARGE SCALE GENOMIC DNA]</scope>
    <source>
        <strain evidence="2 3">DY6-4</strain>
    </source>
</reference>
<dbReference type="EMBL" id="CP019124">
    <property type="protein sequence ID" value="APX89764.1"/>
    <property type="molecule type" value="Genomic_DNA"/>
</dbReference>
<dbReference type="SUPFAM" id="SSF89796">
    <property type="entry name" value="CoA-transferase family III (CaiB/BaiF)"/>
    <property type="match status" value="1"/>
</dbReference>
<dbReference type="Gene3D" id="3.30.1540.10">
    <property type="entry name" value="formyl-coa transferase, domain 3"/>
    <property type="match status" value="1"/>
</dbReference>
<proteinExistence type="predicted"/>
<organism evidence="2 3">
    <name type="scientific">Brevirhabdus pacifica</name>
    <dbReference type="NCBI Taxonomy" id="1267768"/>
    <lineage>
        <taxon>Bacteria</taxon>
        <taxon>Pseudomonadati</taxon>
        <taxon>Pseudomonadota</taxon>
        <taxon>Alphaproteobacteria</taxon>
        <taxon>Rhodobacterales</taxon>
        <taxon>Paracoccaceae</taxon>
        <taxon>Brevirhabdus</taxon>
    </lineage>
</organism>